<dbReference type="EMBL" id="QAON01000006">
    <property type="protein sequence ID" value="PTQ89552.1"/>
    <property type="molecule type" value="Genomic_DNA"/>
</dbReference>
<accession>A0A2T5IZT3</accession>
<protein>
    <submittedName>
        <fullName evidence="2">Uncharacterized protein</fullName>
    </submittedName>
</protein>
<gene>
    <name evidence="2" type="ORF">C8N29_10683</name>
</gene>
<dbReference type="Proteomes" id="UP000244223">
    <property type="component" value="Unassembled WGS sequence"/>
</dbReference>
<dbReference type="AlphaFoldDB" id="A0A2T5IZT3"/>
<evidence type="ECO:0000313" key="2">
    <source>
        <dbReference type="EMBL" id="PTQ89552.1"/>
    </source>
</evidence>
<keyword evidence="1" id="KW-0472">Membrane</keyword>
<comment type="caution">
    <text evidence="2">The sequence shown here is derived from an EMBL/GenBank/DDBJ whole genome shotgun (WGS) entry which is preliminary data.</text>
</comment>
<evidence type="ECO:0000313" key="3">
    <source>
        <dbReference type="Proteomes" id="UP000244223"/>
    </source>
</evidence>
<keyword evidence="1" id="KW-1133">Transmembrane helix</keyword>
<evidence type="ECO:0000256" key="1">
    <source>
        <dbReference type="SAM" id="Phobius"/>
    </source>
</evidence>
<name>A0A2T5IZT3_9GAMM</name>
<keyword evidence="3" id="KW-1185">Reference proteome</keyword>
<reference evidence="2 3" key="1">
    <citation type="submission" date="2018-04" db="EMBL/GenBank/DDBJ databases">
        <title>Genomic Encyclopedia of Archaeal and Bacterial Type Strains, Phase II (KMG-II): from individual species to whole genera.</title>
        <authorList>
            <person name="Goeker M."/>
        </authorList>
    </citation>
    <scope>NUCLEOTIDE SEQUENCE [LARGE SCALE GENOMIC DNA]</scope>
    <source>
        <strain evidence="2 3">DSM 5822</strain>
    </source>
</reference>
<feature type="transmembrane region" description="Helical" evidence="1">
    <location>
        <begin position="52"/>
        <end position="70"/>
    </location>
</feature>
<sequence length="105" mass="11714">MVKNQAEPRIVISLWLVVLDVLGLAIMGVGIAEQLGRVHVLTSVWPHPYAGAVLMVIGVAFMLPLLLSILKGVQRVKQADQVWLQQLPVELQKKLTERVKNESRK</sequence>
<dbReference type="RefSeq" id="WP_107865513.1">
    <property type="nucleotide sequence ID" value="NZ_QAON01000006.1"/>
</dbReference>
<feature type="transmembrane region" description="Helical" evidence="1">
    <location>
        <begin position="12"/>
        <end position="32"/>
    </location>
</feature>
<proteinExistence type="predicted"/>
<organism evidence="2 3">
    <name type="scientific">Agitococcus lubricus</name>
    <dbReference type="NCBI Taxonomy" id="1077255"/>
    <lineage>
        <taxon>Bacteria</taxon>
        <taxon>Pseudomonadati</taxon>
        <taxon>Pseudomonadota</taxon>
        <taxon>Gammaproteobacteria</taxon>
        <taxon>Moraxellales</taxon>
        <taxon>Moraxellaceae</taxon>
        <taxon>Agitococcus</taxon>
    </lineage>
</organism>
<keyword evidence="1" id="KW-0812">Transmembrane</keyword>
<dbReference type="OrthoDB" id="9953010at2"/>